<dbReference type="NCBIfam" id="TIGR00225">
    <property type="entry name" value="prc"/>
    <property type="match status" value="1"/>
</dbReference>
<protein>
    <recommendedName>
        <fullName evidence="6">Tail specific protease domain-containing protein</fullName>
    </recommendedName>
</protein>
<dbReference type="CDD" id="cd07560">
    <property type="entry name" value="Peptidase_S41_CPP"/>
    <property type="match status" value="1"/>
</dbReference>
<dbReference type="Gene3D" id="2.30.42.10">
    <property type="match status" value="1"/>
</dbReference>
<evidence type="ECO:0000256" key="4">
    <source>
        <dbReference type="SAM" id="MobiDB-lite"/>
    </source>
</evidence>
<dbReference type="SMART" id="SM00245">
    <property type="entry name" value="TSPc"/>
    <property type="match status" value="1"/>
</dbReference>
<dbReference type="InterPro" id="IPR004447">
    <property type="entry name" value="Peptidase_S41A"/>
</dbReference>
<dbReference type="Gene3D" id="3.90.226.10">
    <property type="entry name" value="2-enoyl-CoA Hydratase, Chain A, domain 1"/>
    <property type="match status" value="1"/>
</dbReference>
<evidence type="ECO:0000259" key="6">
    <source>
        <dbReference type="SMART" id="SM00245"/>
    </source>
</evidence>
<feature type="chain" id="PRO_5030160419" description="Tail specific protease domain-containing protein" evidence="5">
    <location>
        <begin position="25"/>
        <end position="618"/>
    </location>
</feature>
<dbReference type="GO" id="GO:0006508">
    <property type="term" value="P:proteolysis"/>
    <property type="evidence" value="ECO:0007669"/>
    <property type="project" value="UniProtKB-KW"/>
</dbReference>
<dbReference type="SUPFAM" id="SSF52096">
    <property type="entry name" value="ClpP/crotonase"/>
    <property type="match status" value="1"/>
</dbReference>
<evidence type="ECO:0000256" key="3">
    <source>
        <dbReference type="ARBA" id="ARBA00022825"/>
    </source>
</evidence>
<feature type="domain" description="Tail specific protease" evidence="6">
    <location>
        <begin position="337"/>
        <end position="549"/>
    </location>
</feature>
<dbReference type="SUPFAM" id="SSF50156">
    <property type="entry name" value="PDZ domain-like"/>
    <property type="match status" value="1"/>
</dbReference>
<organism evidence="7">
    <name type="scientific">Hemiselmis andersenii</name>
    <name type="common">Cryptophyte alga</name>
    <dbReference type="NCBI Taxonomy" id="464988"/>
    <lineage>
        <taxon>Eukaryota</taxon>
        <taxon>Cryptophyceae</taxon>
        <taxon>Cryptomonadales</taxon>
        <taxon>Hemiselmidaceae</taxon>
        <taxon>Hemiselmis</taxon>
    </lineage>
</organism>
<sequence>MQRFRIVMALPLVALVCNLASSAAMGEAPVSCPSPKAPPRAFSPPCFSGGSPEQAFVSCPQFKGIKGARARPISAWRVGGAGLQMQHKGEDSSSRALLPLLAAGLVSTLFPLLSDPAIAIEAVGSHVEPVASNYAPVQHATAVQLGLAEDGQHLWPVGTRGQLDSASVLLADGGEAEKKNTQVDAEHKVLNEVLDLVDQHFFDLSNEKSVGDSASTHIYNSINWDQVRTEEASKPLKDRKSTYKEASKVLSRLGDKYTRFLPPEDFQKLTKYDSTGVGVLLVQREGGLYVASPPLKGSTAEQEGVLKDDRFISIDGVDVRQGKSPFEGAELLSGMKGTTLEVEIERGGVRIPTVTLERKISVDNPVTSYVVGAKDGCRVGYMRIKEFNGAVKRGVSASLKELRDERVDSYVLDLRGNLGGVLEGSLEIAGLFVDEPKPTQKRTIVYVQDRSGKEEPIWAQPRLAIDTETPVFVLVDKKSASASEVLAGALQANCRAVVVGKENSFGKGLIQGAFPMSDGSGTIITVAKYLTPKKSEIQGVGVVPDFKVKVGDARKAIKSGALNLKDAMDKIAACVPPDYDDGENQSEKRSGTDSTLEQLNGRKKPQKESLFRSGSASL</sequence>
<evidence type="ECO:0000256" key="1">
    <source>
        <dbReference type="ARBA" id="ARBA00022670"/>
    </source>
</evidence>
<dbReference type="GO" id="GO:0004175">
    <property type="term" value="F:endopeptidase activity"/>
    <property type="evidence" value="ECO:0007669"/>
    <property type="project" value="TreeGrafter"/>
</dbReference>
<keyword evidence="1" id="KW-0645">Protease</keyword>
<dbReference type="AlphaFoldDB" id="A0A6U4TK82"/>
<proteinExistence type="predicted"/>
<reference evidence="7" key="1">
    <citation type="submission" date="2021-01" db="EMBL/GenBank/DDBJ databases">
        <authorList>
            <person name="Corre E."/>
            <person name="Pelletier E."/>
            <person name="Niang G."/>
            <person name="Scheremetjew M."/>
            <person name="Finn R."/>
            <person name="Kale V."/>
            <person name="Holt S."/>
            <person name="Cochrane G."/>
            <person name="Meng A."/>
            <person name="Brown T."/>
            <person name="Cohen L."/>
        </authorList>
    </citation>
    <scope>NUCLEOTIDE SEQUENCE</scope>
    <source>
        <strain evidence="7">CCMP644</strain>
    </source>
</reference>
<keyword evidence="5" id="KW-0732">Signal</keyword>
<keyword evidence="3" id="KW-0720">Serine protease</keyword>
<keyword evidence="2" id="KW-0378">Hydrolase</keyword>
<dbReference type="PANTHER" id="PTHR32060">
    <property type="entry name" value="TAIL-SPECIFIC PROTEASE"/>
    <property type="match status" value="1"/>
</dbReference>
<dbReference type="GO" id="GO:0008236">
    <property type="term" value="F:serine-type peptidase activity"/>
    <property type="evidence" value="ECO:0007669"/>
    <property type="project" value="UniProtKB-KW"/>
</dbReference>
<dbReference type="InterPro" id="IPR036034">
    <property type="entry name" value="PDZ_sf"/>
</dbReference>
<dbReference type="PANTHER" id="PTHR32060:SF22">
    <property type="entry name" value="CARBOXYL-TERMINAL-PROCESSING PEPTIDASE 3, CHLOROPLASTIC"/>
    <property type="match status" value="1"/>
</dbReference>
<dbReference type="Gene3D" id="3.30.750.44">
    <property type="match status" value="1"/>
</dbReference>
<evidence type="ECO:0000313" key="7">
    <source>
        <dbReference type="EMBL" id="CAD8951800.1"/>
    </source>
</evidence>
<dbReference type="InterPro" id="IPR005151">
    <property type="entry name" value="Tail-specific_protease"/>
</dbReference>
<feature type="signal peptide" evidence="5">
    <location>
        <begin position="1"/>
        <end position="24"/>
    </location>
</feature>
<dbReference type="InterPro" id="IPR029045">
    <property type="entry name" value="ClpP/crotonase-like_dom_sf"/>
</dbReference>
<name>A0A6U4TK82_HEMAN</name>
<dbReference type="Pfam" id="PF03572">
    <property type="entry name" value="Peptidase_S41"/>
    <property type="match status" value="1"/>
</dbReference>
<evidence type="ECO:0000256" key="2">
    <source>
        <dbReference type="ARBA" id="ARBA00022801"/>
    </source>
</evidence>
<gene>
    <name evidence="7" type="ORF">HAND00432_LOCUS6335</name>
</gene>
<feature type="region of interest" description="Disordered" evidence="4">
    <location>
        <begin position="575"/>
        <end position="618"/>
    </location>
</feature>
<dbReference type="EMBL" id="HBFX01010655">
    <property type="protein sequence ID" value="CAD8951800.1"/>
    <property type="molecule type" value="Transcribed_RNA"/>
</dbReference>
<accession>A0A6U4TK82</accession>
<evidence type="ECO:0000256" key="5">
    <source>
        <dbReference type="SAM" id="SignalP"/>
    </source>
</evidence>